<comment type="function">
    <text evidence="11">Catalyzes the transfer of the alpha-amino group from S-adenosyl-L-methionine (SAM) to 7-keto-8-aminopelargonic acid (KAPA) to form 7,8-diaminopelargonic acid (DAPA). It is the only aminotransferase known to utilize SAM as an amino donor.</text>
</comment>
<organism evidence="12 13">
    <name type="scientific">Bacillus thermozeamaize</name>
    <dbReference type="NCBI Taxonomy" id="230954"/>
    <lineage>
        <taxon>Bacteria</taxon>
        <taxon>Bacillati</taxon>
        <taxon>Bacillota</taxon>
        <taxon>Bacilli</taxon>
        <taxon>Bacillales</taxon>
        <taxon>Bacillaceae</taxon>
        <taxon>Bacillus</taxon>
    </lineage>
</organism>
<comment type="caution">
    <text evidence="11">Lacks conserved residue(s) required for the propagation of feature annotation.</text>
</comment>
<protein>
    <recommendedName>
        <fullName evidence="11">Adenosylmethionine-8-amino-7-oxononanoate aminotransferase</fullName>
        <ecNumber evidence="11">2.6.1.62</ecNumber>
    </recommendedName>
    <alternativeName>
        <fullName evidence="11">7,8-diamino-pelargonic acid aminotransferase</fullName>
        <shortName evidence="11">DAPA AT</shortName>
        <shortName evidence="11">DAPA aminotransferase</shortName>
    </alternativeName>
    <alternativeName>
        <fullName evidence="11">7,8-diaminononanoate synthase</fullName>
        <shortName evidence="11">DANS</shortName>
    </alternativeName>
    <alternativeName>
        <fullName evidence="11">Diaminopelargonic acid synthase</fullName>
    </alternativeName>
</protein>
<evidence type="ECO:0000256" key="7">
    <source>
        <dbReference type="ARBA" id="ARBA00022691"/>
    </source>
</evidence>
<comment type="subcellular location">
    <subcellularLocation>
        <location evidence="2 11">Cytoplasm</location>
    </subcellularLocation>
</comment>
<keyword evidence="5 11" id="KW-0032">Aminotransferase</keyword>
<dbReference type="InterPro" id="IPR015424">
    <property type="entry name" value="PyrdxlP-dep_Trfase"/>
</dbReference>
<comment type="cofactor">
    <cofactor evidence="1 11">
        <name>pyridoxal 5'-phosphate</name>
        <dbReference type="ChEBI" id="CHEBI:597326"/>
    </cofactor>
</comment>
<evidence type="ECO:0000313" key="12">
    <source>
        <dbReference type="EMBL" id="OUM86448.1"/>
    </source>
</evidence>
<evidence type="ECO:0000256" key="3">
    <source>
        <dbReference type="ARBA" id="ARBA00011738"/>
    </source>
</evidence>
<comment type="similarity">
    <text evidence="10 11">Belongs to the class-III pyridoxal-phosphate-dependent aminotransferase family. BioA subfamily.</text>
</comment>
<comment type="pathway">
    <text evidence="11">Cofactor biosynthesis; biotin biosynthesis; 7,8-diaminononanoate from 8-amino-7-oxononanoate (SAM route): step 1/1.</text>
</comment>
<evidence type="ECO:0000256" key="10">
    <source>
        <dbReference type="ARBA" id="ARBA00060970"/>
    </source>
</evidence>
<dbReference type="GO" id="GO:0005737">
    <property type="term" value="C:cytoplasm"/>
    <property type="evidence" value="ECO:0007669"/>
    <property type="project" value="UniProtKB-SubCell"/>
</dbReference>
<comment type="caution">
    <text evidence="12">The sequence shown here is derived from an EMBL/GenBank/DDBJ whole genome shotgun (WGS) entry which is preliminary data.</text>
</comment>
<dbReference type="GO" id="GO:0030170">
    <property type="term" value="F:pyridoxal phosphate binding"/>
    <property type="evidence" value="ECO:0007669"/>
    <property type="project" value="UniProtKB-UniRule"/>
</dbReference>
<dbReference type="PROSITE" id="PS00600">
    <property type="entry name" value="AA_TRANSFER_CLASS_3"/>
    <property type="match status" value="1"/>
</dbReference>
<dbReference type="InterPro" id="IPR015421">
    <property type="entry name" value="PyrdxlP-dep_Trfase_major"/>
</dbReference>
<feature type="binding site" evidence="11">
    <location>
        <position position="414"/>
    </location>
    <ligand>
        <name>substrate</name>
    </ligand>
</feature>
<dbReference type="SUPFAM" id="SSF53383">
    <property type="entry name" value="PLP-dependent transferases"/>
    <property type="match status" value="1"/>
</dbReference>
<feature type="binding site" evidence="11">
    <location>
        <position position="151"/>
    </location>
    <ligand>
        <name>substrate</name>
    </ligand>
</feature>
<dbReference type="Gene3D" id="3.90.1150.10">
    <property type="entry name" value="Aspartate Aminotransferase, domain 1"/>
    <property type="match status" value="1"/>
</dbReference>
<name>A0A1Y3PMW5_9BACI</name>
<dbReference type="Pfam" id="PF00202">
    <property type="entry name" value="Aminotran_3"/>
    <property type="match status" value="1"/>
</dbReference>
<feature type="modified residue" description="N6-(pyridoxal phosphate)lysine" evidence="11">
    <location>
        <position position="284"/>
    </location>
</feature>
<proteinExistence type="inferred from homology"/>
<comment type="subunit">
    <text evidence="3 11">Homodimer.</text>
</comment>
<feature type="binding site" evidence="11">
    <location>
        <position position="319"/>
    </location>
    <ligand>
        <name>substrate</name>
    </ligand>
</feature>
<evidence type="ECO:0000256" key="9">
    <source>
        <dbReference type="ARBA" id="ARBA00022898"/>
    </source>
</evidence>
<dbReference type="HAMAP" id="MF_00834">
    <property type="entry name" value="BioA"/>
    <property type="match status" value="1"/>
</dbReference>
<dbReference type="InterPro" id="IPR015422">
    <property type="entry name" value="PyrdxlP-dep_Trfase_small"/>
</dbReference>
<reference evidence="13" key="1">
    <citation type="submission" date="2016-06" db="EMBL/GenBank/DDBJ databases">
        <authorList>
            <person name="Nascimento L."/>
            <person name="Pereira R.V."/>
            <person name="Martins L.F."/>
            <person name="Quaggio R.B."/>
            <person name="Silva A.M."/>
            <person name="Setubal J.C."/>
        </authorList>
    </citation>
    <scope>NUCLEOTIDE SEQUENCE [LARGE SCALE GENOMIC DNA]</scope>
</reference>
<keyword evidence="7 11" id="KW-0949">S-adenosyl-L-methionine</keyword>
<keyword evidence="8 11" id="KW-0093">Biotin biosynthesis</keyword>
<dbReference type="EMBL" id="LZRT01000090">
    <property type="protein sequence ID" value="OUM86448.1"/>
    <property type="molecule type" value="Genomic_DNA"/>
</dbReference>
<dbReference type="InterPro" id="IPR005814">
    <property type="entry name" value="Aminotrans_3"/>
</dbReference>
<keyword evidence="4 11" id="KW-0963">Cytoplasm</keyword>
<gene>
    <name evidence="11" type="primary">bioA</name>
    <name evidence="12" type="ORF">BAA01_06795</name>
</gene>
<sequence length="450" mass="50632">MKAWTYEELLEKNRRYLWNPFTQMKEYLKDEPVIIERGEGVRLIDVNGRAYYDGNASVWLNVHGHNRKELNEAIVRQLDKIAHSTMLGMASVPGLLLAEKLVEITPPGLNKVFYSDNGATSVEIALKMAFLYWKHRGRPEKRLFLSMNNAYHGDTIGAVSVGGIDLFHAAFDALLFATEKVPYPYTYRFPGTEEECVEYCLTVLEDKLREKGEQIAGLIVEPIVQGASGIITMPPGFLKAVEKLCRQYDVLLIADEVATGFGRTGEMFACNHEAVQPDLMTVGKAITGGYLPLAATLTTDEIYDAFYADHEELKTFFHGHSYTGNQLACAVALANLELFETEEILNRVKENAGFLAKMFQPMMELSHVGEVRWRGLMAGIELVKEKERKTPYALAEKTAIRVCRRARELGLITRPLGDVITFLPPLCTEQEDLAAMVKILHQAIYEVTEK</sequence>
<keyword evidence="9 11" id="KW-0663">Pyridoxal phosphate</keyword>
<evidence type="ECO:0000313" key="13">
    <source>
        <dbReference type="Proteomes" id="UP000196475"/>
    </source>
</evidence>
<evidence type="ECO:0000256" key="5">
    <source>
        <dbReference type="ARBA" id="ARBA00022576"/>
    </source>
</evidence>
<dbReference type="FunFam" id="3.40.640.10:FF:000078">
    <property type="entry name" value="Adenosylmethionine-8-amino-7-oxononanoate aminotransferase"/>
    <property type="match status" value="1"/>
</dbReference>
<comment type="catalytic activity">
    <reaction evidence="11">
        <text>(8S)-8-amino-7-oxononanoate + S-adenosyl-L-methionine = S-adenosyl-4-methylsulfanyl-2-oxobutanoate + (7R,8S)-7,8-diammoniononanoate</text>
        <dbReference type="Rhea" id="RHEA:16861"/>
        <dbReference type="ChEBI" id="CHEBI:16490"/>
        <dbReference type="ChEBI" id="CHEBI:59789"/>
        <dbReference type="ChEBI" id="CHEBI:149468"/>
        <dbReference type="ChEBI" id="CHEBI:149469"/>
        <dbReference type="EC" id="2.6.1.62"/>
    </reaction>
</comment>
<evidence type="ECO:0000256" key="6">
    <source>
        <dbReference type="ARBA" id="ARBA00022679"/>
    </source>
</evidence>
<dbReference type="InterPro" id="IPR005815">
    <property type="entry name" value="BioA"/>
</dbReference>
<dbReference type="Gene3D" id="3.40.640.10">
    <property type="entry name" value="Type I PLP-dependent aspartate aminotransferase-like (Major domain)"/>
    <property type="match status" value="1"/>
</dbReference>
<accession>A0A1Y3PMW5</accession>
<dbReference type="InterPro" id="IPR049704">
    <property type="entry name" value="Aminotrans_3_PPA_site"/>
</dbReference>
<dbReference type="Proteomes" id="UP000196475">
    <property type="component" value="Unassembled WGS sequence"/>
</dbReference>
<dbReference type="UniPathway" id="UPA00078">
    <property type="reaction ID" value="UER00160"/>
</dbReference>
<feature type="binding site" evidence="11">
    <location>
        <position position="284"/>
    </location>
    <ligand>
        <name>substrate</name>
    </ligand>
</feature>
<evidence type="ECO:0000256" key="8">
    <source>
        <dbReference type="ARBA" id="ARBA00022756"/>
    </source>
</evidence>
<feature type="binding site" evidence="11">
    <location>
        <begin position="320"/>
        <end position="321"/>
    </location>
    <ligand>
        <name>pyridoxal 5'-phosphate</name>
        <dbReference type="ChEBI" id="CHEBI:597326"/>
    </ligand>
</feature>
<feature type="binding site" evidence="11">
    <location>
        <position position="255"/>
    </location>
    <ligand>
        <name>pyridoxal 5'-phosphate</name>
        <dbReference type="ChEBI" id="CHEBI:597326"/>
    </ligand>
</feature>
<dbReference type="AlphaFoldDB" id="A0A1Y3PMW5"/>
<evidence type="ECO:0000256" key="11">
    <source>
        <dbReference type="HAMAP-Rule" id="MF_00834"/>
    </source>
</evidence>
<evidence type="ECO:0000256" key="1">
    <source>
        <dbReference type="ARBA" id="ARBA00001933"/>
    </source>
</evidence>
<dbReference type="PIRSF" id="PIRSF000521">
    <property type="entry name" value="Transaminase_4ab_Lys_Orn"/>
    <property type="match status" value="1"/>
</dbReference>
<dbReference type="GO" id="GO:0009102">
    <property type="term" value="P:biotin biosynthetic process"/>
    <property type="evidence" value="ECO:0007669"/>
    <property type="project" value="UniProtKB-UniRule"/>
</dbReference>
<feature type="site" description="Participates in the substrate recognition with KAPA and in a stacking interaction with the adenine ring of SAM" evidence="11">
    <location>
        <position position="21"/>
    </location>
</feature>
<evidence type="ECO:0000256" key="4">
    <source>
        <dbReference type="ARBA" id="ARBA00022490"/>
    </source>
</evidence>
<dbReference type="PANTHER" id="PTHR42684:SF17">
    <property type="entry name" value="ADENOSYLMETHIONINE-8-AMINO-7-OXONONANOATE AMINOTRANSFERASE"/>
    <property type="match status" value="1"/>
</dbReference>
<keyword evidence="6 11" id="KW-0808">Transferase</keyword>
<dbReference type="CDD" id="cd00610">
    <property type="entry name" value="OAT_like"/>
    <property type="match status" value="1"/>
</dbReference>
<evidence type="ECO:0000256" key="2">
    <source>
        <dbReference type="ARBA" id="ARBA00004496"/>
    </source>
</evidence>
<feature type="binding site" evidence="11">
    <location>
        <begin position="118"/>
        <end position="119"/>
    </location>
    <ligand>
        <name>pyridoxal 5'-phosphate</name>
        <dbReference type="ChEBI" id="CHEBI:597326"/>
    </ligand>
</feature>
<dbReference type="GO" id="GO:0004015">
    <property type="term" value="F:adenosylmethionine-8-amino-7-oxononanoate transaminase activity"/>
    <property type="evidence" value="ECO:0007669"/>
    <property type="project" value="UniProtKB-UniRule"/>
</dbReference>
<dbReference type="PANTHER" id="PTHR42684">
    <property type="entry name" value="ADENOSYLMETHIONINE-8-AMINO-7-OXONONANOATE AMINOTRANSFERASE"/>
    <property type="match status" value="1"/>
</dbReference>
<dbReference type="EC" id="2.6.1.62" evidence="11"/>
<dbReference type="NCBIfam" id="TIGR00508">
    <property type="entry name" value="bioA"/>
    <property type="match status" value="1"/>
</dbReference>